<proteinExistence type="predicted"/>
<organism evidence="2 3">
    <name type="scientific">Reyranella soli</name>
    <dbReference type="NCBI Taxonomy" id="1230389"/>
    <lineage>
        <taxon>Bacteria</taxon>
        <taxon>Pseudomonadati</taxon>
        <taxon>Pseudomonadota</taxon>
        <taxon>Alphaproteobacteria</taxon>
        <taxon>Hyphomicrobiales</taxon>
        <taxon>Reyranellaceae</taxon>
        <taxon>Reyranella</taxon>
    </lineage>
</organism>
<dbReference type="EMBL" id="BKAJ01000090">
    <property type="protein sequence ID" value="GEP57952.1"/>
    <property type="molecule type" value="Genomic_DNA"/>
</dbReference>
<dbReference type="NCBIfam" id="TIGR04025">
    <property type="entry name" value="PPOX_FMN_DR2398"/>
    <property type="match status" value="1"/>
</dbReference>
<dbReference type="Proteomes" id="UP000321058">
    <property type="component" value="Unassembled WGS sequence"/>
</dbReference>
<accession>A0A512NGB7</accession>
<dbReference type="PANTHER" id="PTHR42815:SF2">
    <property type="entry name" value="FAD-BINDING, PUTATIVE (AFU_ORTHOLOGUE AFUA_6G07600)-RELATED"/>
    <property type="match status" value="1"/>
</dbReference>
<dbReference type="AlphaFoldDB" id="A0A512NGB7"/>
<name>A0A512NGB7_9HYPH</name>
<evidence type="ECO:0000313" key="2">
    <source>
        <dbReference type="EMBL" id="GEP57952.1"/>
    </source>
</evidence>
<dbReference type="RefSeq" id="WP_147152716.1">
    <property type="nucleotide sequence ID" value="NZ_BKAJ01000090.1"/>
</dbReference>
<feature type="domain" description="Pyridoxamine 5'-phosphate oxidase N-terminal" evidence="1">
    <location>
        <begin position="46"/>
        <end position="161"/>
    </location>
</feature>
<evidence type="ECO:0000259" key="1">
    <source>
        <dbReference type="Pfam" id="PF01243"/>
    </source>
</evidence>
<reference evidence="2 3" key="1">
    <citation type="submission" date="2019-07" db="EMBL/GenBank/DDBJ databases">
        <title>Whole genome shotgun sequence of Reyranella soli NBRC 108950.</title>
        <authorList>
            <person name="Hosoyama A."/>
            <person name="Uohara A."/>
            <person name="Ohji S."/>
            <person name="Ichikawa N."/>
        </authorList>
    </citation>
    <scope>NUCLEOTIDE SEQUENCE [LARGE SCALE GENOMIC DNA]</scope>
    <source>
        <strain evidence="2 3">NBRC 108950</strain>
    </source>
</reference>
<dbReference type="OrthoDB" id="9790331at2"/>
<protein>
    <submittedName>
        <fullName evidence="2">Pyridoxamine 5'-phosphate oxidase-like FMN-binding protein</fullName>
    </submittedName>
</protein>
<dbReference type="PANTHER" id="PTHR42815">
    <property type="entry name" value="FAD-BINDING, PUTATIVE (AFU_ORTHOLOGUE AFUA_6G07600)-RELATED"/>
    <property type="match status" value="1"/>
</dbReference>
<dbReference type="InterPro" id="IPR011576">
    <property type="entry name" value="Pyridox_Oxase_N"/>
</dbReference>
<evidence type="ECO:0000313" key="3">
    <source>
        <dbReference type="Proteomes" id="UP000321058"/>
    </source>
</evidence>
<dbReference type="SUPFAM" id="SSF50475">
    <property type="entry name" value="FMN-binding split barrel"/>
    <property type="match status" value="1"/>
</dbReference>
<comment type="caution">
    <text evidence="2">The sequence shown here is derived from an EMBL/GenBank/DDBJ whole genome shotgun (WGS) entry which is preliminary data.</text>
</comment>
<dbReference type="InterPro" id="IPR012349">
    <property type="entry name" value="Split_barrel_FMN-bd"/>
</dbReference>
<keyword evidence="3" id="KW-1185">Reference proteome</keyword>
<dbReference type="InterPro" id="IPR024029">
    <property type="entry name" value="Pyridox_Oxase_FMN-dep"/>
</dbReference>
<dbReference type="Gene3D" id="2.30.110.10">
    <property type="entry name" value="Electron Transport, Fmn-binding Protein, Chain A"/>
    <property type="match status" value="1"/>
</dbReference>
<sequence length="220" mass="23564">MPDALAPRSPVLLDAAGAAALVGSYAAVSKGAALKDIGRIDVHMGRFIELSPLCLVATADASGKQDVTPRGDPPGSFKVLDERTIALADRPGNNRLDTLKNLLENPEIALIFLIPGITETVRVAGTARLSVDPELLASMAVQGKEPRCAIVISVRQAYLHCAKALLRSRLWQPDYVQAKGTFPSISRMVGEQIGLSEEDKKTAEARTERAYKDGLWAPIP</sequence>
<gene>
    <name evidence="2" type="ORF">RSO01_51180</name>
</gene>
<dbReference type="Pfam" id="PF01243">
    <property type="entry name" value="PNPOx_N"/>
    <property type="match status" value="1"/>
</dbReference>